<dbReference type="NCBIfam" id="NF008746">
    <property type="entry name" value="PRK11779.1"/>
    <property type="match status" value="1"/>
</dbReference>
<dbReference type="InterPro" id="IPR036397">
    <property type="entry name" value="RNaseH_sf"/>
</dbReference>
<evidence type="ECO:0000256" key="12">
    <source>
        <dbReference type="ARBA" id="ARBA00046792"/>
    </source>
</evidence>
<keyword evidence="10" id="KW-0238">DNA-binding</keyword>
<dbReference type="InterPro" id="IPR012337">
    <property type="entry name" value="RNaseH-like_sf"/>
</dbReference>
<evidence type="ECO:0000256" key="8">
    <source>
        <dbReference type="ARBA" id="ARBA00022839"/>
    </source>
</evidence>
<keyword evidence="6 13" id="KW-0227">DNA damage</keyword>
<dbReference type="Gene3D" id="3.30.1520.20">
    <property type="entry name" value="Exonuclease ExoI, domain 2"/>
    <property type="match status" value="1"/>
</dbReference>
<evidence type="ECO:0000256" key="7">
    <source>
        <dbReference type="ARBA" id="ARBA00022801"/>
    </source>
</evidence>
<keyword evidence="9 15" id="KW-0460">Magnesium</keyword>
<evidence type="ECO:0000256" key="5">
    <source>
        <dbReference type="ARBA" id="ARBA00022723"/>
    </source>
</evidence>
<dbReference type="SMART" id="SM00479">
    <property type="entry name" value="EXOIII"/>
    <property type="match status" value="1"/>
</dbReference>
<comment type="cofactor">
    <cofactor evidence="15">
        <name>Mg(2+)</name>
        <dbReference type="ChEBI" id="CHEBI:18420"/>
    </cofactor>
    <text evidence="15">Binds 2 Mg(2+) ions per monomer.</text>
</comment>
<feature type="domain" description="ExoI C-terminal" evidence="17">
    <location>
        <begin position="352"/>
        <end position="472"/>
    </location>
</feature>
<dbReference type="PROSITE" id="PS51785">
    <property type="entry name" value="EXOI_C"/>
    <property type="match status" value="1"/>
</dbReference>
<dbReference type="Gene3D" id="3.30.420.10">
    <property type="entry name" value="Ribonuclease H-like superfamily/Ribonuclease H"/>
    <property type="match status" value="1"/>
</dbReference>
<dbReference type="SUPFAM" id="SSF53098">
    <property type="entry name" value="Ribonuclease H-like"/>
    <property type="match status" value="1"/>
</dbReference>
<dbReference type="InterPro" id="IPR038649">
    <property type="entry name" value="EXOI_SH3_sf"/>
</dbReference>
<dbReference type="InterPro" id="IPR023607">
    <property type="entry name" value="Exodeoxyribonuclease_I"/>
</dbReference>
<keyword evidence="8 13" id="KW-0269">Exonuclease</keyword>
<evidence type="ECO:0000256" key="14">
    <source>
        <dbReference type="PIRSR" id="PIRSR000977-1"/>
    </source>
</evidence>
<dbReference type="GO" id="GO:0006281">
    <property type="term" value="P:DNA repair"/>
    <property type="evidence" value="ECO:0007669"/>
    <property type="project" value="UniProtKB-KW"/>
</dbReference>
<comment type="caution">
    <text evidence="18">The sequence shown here is derived from an EMBL/GenBank/DDBJ whole genome shotgun (WGS) entry which is preliminary data.</text>
</comment>
<feature type="binding site" evidence="15">
    <location>
        <position position="9"/>
    </location>
    <ligand>
        <name>Mg(2+)</name>
        <dbReference type="ChEBI" id="CHEBI:18420"/>
        <label>1</label>
    </ligand>
</feature>
<sequence length="478" mass="55034">MTASIFWYDYETTGIDPRRDRPLQVAGIRTDEALNEIGEPLNLYCRLSDDILPHPAACLVTGISPSRLQERGLDEAEFMARLHAELCQPSTCVAGYNSLRFDDEVTRFSLYRNFYDPYGREWQSGNSRWDLIDLVRTAYALRPEGIEWPKTDDGRVTLKLELLTQANGLVHGQAHDALSDVRATIALARLLRDRQPKLYAYLYALRSKHRVMEQVQLLRPLVHISGRYAGERSYLSIVLPLAWHPTNRNALVVCDLQVESDDLMSLSGDQLRERLYTRHTDLKENERPVPLKLVHINKCPVVAPLSVLREADQTRLGIDLSLCERRAQRLRDQQSAWQDKLSTVYAAQDFSACDDPEQQLYDGFFGERDKRLCTLIRSADPAELNGDDWTFADPRLTELLFRYRARNYPHTLSPQEQQDWHQFCQQRLRRPEYGAPLTYPDFCNALEQSALTAPPEKSGMLDDWRAYGKKIASKYGLE</sequence>
<dbReference type="PROSITE" id="PS51784">
    <property type="entry name" value="EXOI_SH3"/>
    <property type="match status" value="1"/>
</dbReference>
<keyword evidence="7 13" id="KW-0378">Hydrolase</keyword>
<feature type="binding site" evidence="14">
    <location>
        <position position="159"/>
    </location>
    <ligand>
        <name>substrate</name>
    </ligand>
</feature>
<dbReference type="PIRSF" id="PIRSF000977">
    <property type="entry name" value="Exodeoxyribonuclease_I"/>
    <property type="match status" value="1"/>
</dbReference>
<proteinExistence type="predicted"/>
<evidence type="ECO:0000259" key="17">
    <source>
        <dbReference type="PROSITE" id="PS51785"/>
    </source>
</evidence>
<dbReference type="InterPro" id="IPR013620">
    <property type="entry name" value="Exonuc_1_SH3"/>
</dbReference>
<gene>
    <name evidence="18" type="primary">sbcB</name>
    <name evidence="18" type="ORF">GCM10009304_05440</name>
</gene>
<dbReference type="FunFam" id="3.30.420.10:FF:000033">
    <property type="entry name" value="Exodeoxyribonuclease I"/>
    <property type="match status" value="1"/>
</dbReference>
<dbReference type="GO" id="GO:0003677">
    <property type="term" value="F:DNA binding"/>
    <property type="evidence" value="ECO:0007669"/>
    <property type="project" value="UniProtKB-KW"/>
</dbReference>
<keyword evidence="11 13" id="KW-0234">DNA repair</keyword>
<keyword evidence="19" id="KW-1185">Reference proteome</keyword>
<evidence type="ECO:0000256" key="9">
    <source>
        <dbReference type="ARBA" id="ARBA00022842"/>
    </source>
</evidence>
<evidence type="ECO:0000259" key="16">
    <source>
        <dbReference type="PROSITE" id="PS51784"/>
    </source>
</evidence>
<evidence type="ECO:0000313" key="19">
    <source>
        <dbReference type="Proteomes" id="UP000635983"/>
    </source>
</evidence>
<dbReference type="PANTHER" id="PTHR11046">
    <property type="entry name" value="OLIGORIBONUCLEASE, MITOCHONDRIAL"/>
    <property type="match status" value="1"/>
</dbReference>
<dbReference type="Gene3D" id="1.10.287.1240">
    <property type="match status" value="1"/>
</dbReference>
<evidence type="ECO:0000256" key="13">
    <source>
        <dbReference type="PIRNR" id="PIRNR000977"/>
    </source>
</evidence>
<dbReference type="GO" id="GO:0008310">
    <property type="term" value="F:single-stranded DNA 3'-5' DNA exonuclease activity"/>
    <property type="evidence" value="ECO:0007669"/>
    <property type="project" value="UniProtKB-EC"/>
</dbReference>
<dbReference type="CDD" id="cd06138">
    <property type="entry name" value="ExoI_N"/>
    <property type="match status" value="1"/>
</dbReference>
<dbReference type="AlphaFoldDB" id="A0A917PKR0"/>
<comment type="catalytic activity">
    <reaction evidence="1 13">
        <text>Exonucleolytic cleavage in the 3'- to 5'-direction to yield nucleoside 5'-phosphates.</text>
        <dbReference type="EC" id="3.1.11.1"/>
    </reaction>
</comment>
<organism evidence="18 19">
    <name type="scientific">Pseudomonas matsuisoli</name>
    <dbReference type="NCBI Taxonomy" id="1515666"/>
    <lineage>
        <taxon>Bacteria</taxon>
        <taxon>Pseudomonadati</taxon>
        <taxon>Pseudomonadota</taxon>
        <taxon>Gammaproteobacteria</taxon>
        <taxon>Pseudomonadales</taxon>
        <taxon>Pseudomonadaceae</taxon>
        <taxon>Pseudomonas</taxon>
    </lineage>
</organism>
<evidence type="ECO:0000256" key="6">
    <source>
        <dbReference type="ARBA" id="ARBA00022763"/>
    </source>
</evidence>
<dbReference type="InterPro" id="IPR013520">
    <property type="entry name" value="Ribonucl_H"/>
</dbReference>
<evidence type="ECO:0000313" key="18">
    <source>
        <dbReference type="EMBL" id="GGJ82428.1"/>
    </source>
</evidence>
<evidence type="ECO:0000256" key="1">
    <source>
        <dbReference type="ARBA" id="ARBA00000563"/>
    </source>
</evidence>
<dbReference type="FunFam" id="3.30.1520.20:FF:000001">
    <property type="entry name" value="Exodeoxyribonuclease I"/>
    <property type="match status" value="1"/>
</dbReference>
<evidence type="ECO:0000256" key="15">
    <source>
        <dbReference type="PIRSR" id="PIRSR000977-2"/>
    </source>
</evidence>
<dbReference type="InterPro" id="IPR058561">
    <property type="entry name" value="Exonuc_1_C"/>
</dbReference>
<evidence type="ECO:0000256" key="3">
    <source>
        <dbReference type="ARBA" id="ARBA00019900"/>
    </source>
</evidence>
<evidence type="ECO:0000256" key="4">
    <source>
        <dbReference type="ARBA" id="ARBA00022722"/>
    </source>
</evidence>
<evidence type="ECO:0000256" key="2">
    <source>
        <dbReference type="ARBA" id="ARBA00012108"/>
    </source>
</evidence>
<feature type="binding site" evidence="15">
    <location>
        <position position="180"/>
    </location>
    <ligand>
        <name>Mg(2+)</name>
        <dbReference type="ChEBI" id="CHEBI:18420"/>
        <label>2</label>
    </ligand>
</feature>
<dbReference type="RefSeq" id="WP_188981586.1">
    <property type="nucleotide sequence ID" value="NZ_BMPO01000001.1"/>
</dbReference>
<keyword evidence="4 13" id="KW-0540">Nuclease</keyword>
<evidence type="ECO:0000256" key="10">
    <source>
        <dbReference type="ARBA" id="ARBA00023125"/>
    </source>
</evidence>
<name>A0A917PKR0_9PSED</name>
<dbReference type="EC" id="3.1.11.1" evidence="2 13"/>
<dbReference type="GO" id="GO:0046872">
    <property type="term" value="F:metal ion binding"/>
    <property type="evidence" value="ECO:0007669"/>
    <property type="project" value="UniProtKB-KW"/>
</dbReference>
<dbReference type="Pfam" id="PF26016">
    <property type="entry name" value="ExoI_C"/>
    <property type="match status" value="1"/>
</dbReference>
<dbReference type="Pfam" id="PF00929">
    <property type="entry name" value="RNase_T"/>
    <property type="match status" value="1"/>
</dbReference>
<feature type="binding site" evidence="15">
    <location>
        <position position="11"/>
    </location>
    <ligand>
        <name>Mg(2+)</name>
        <dbReference type="ChEBI" id="CHEBI:18420"/>
        <label>2</label>
    </ligand>
</feature>
<dbReference type="InterPro" id="IPR022894">
    <property type="entry name" value="Oligoribonuclease"/>
</dbReference>
<dbReference type="Gene3D" id="1.20.1280.70">
    <property type="entry name" value="Exonuclease ExoI, domain 3"/>
    <property type="match status" value="1"/>
</dbReference>
<keyword evidence="5 15" id="KW-0479">Metal-binding</keyword>
<feature type="domain" description="ExoI SH3-like" evidence="16">
    <location>
        <begin position="196"/>
        <end position="349"/>
    </location>
</feature>
<dbReference type="PANTHER" id="PTHR11046:SF11">
    <property type="entry name" value="EXODEOXYRIBONUCLEASE I"/>
    <property type="match status" value="1"/>
</dbReference>
<dbReference type="Proteomes" id="UP000635983">
    <property type="component" value="Unassembled WGS sequence"/>
</dbReference>
<dbReference type="Pfam" id="PF08411">
    <property type="entry name" value="ExoI_SH3"/>
    <property type="match status" value="1"/>
</dbReference>
<protein>
    <recommendedName>
        <fullName evidence="3 13">Exodeoxyribonuclease I</fullName>
        <ecNumber evidence="2 13">3.1.11.1</ecNumber>
    </recommendedName>
</protein>
<accession>A0A917PKR0</accession>
<reference evidence="18" key="2">
    <citation type="submission" date="2020-09" db="EMBL/GenBank/DDBJ databases">
        <authorList>
            <person name="Sun Q."/>
            <person name="Ohkuma M."/>
        </authorList>
    </citation>
    <scope>NUCLEOTIDE SEQUENCE</scope>
    <source>
        <strain evidence="18">JCM 30078</strain>
    </source>
</reference>
<dbReference type="GO" id="GO:0000175">
    <property type="term" value="F:3'-5'-RNA exonuclease activity"/>
    <property type="evidence" value="ECO:0007669"/>
    <property type="project" value="InterPro"/>
</dbReference>
<dbReference type="FunFam" id="1.20.1280.70:FF:000001">
    <property type="entry name" value="Exodeoxyribonuclease I"/>
    <property type="match status" value="1"/>
</dbReference>
<evidence type="ECO:0000256" key="11">
    <source>
        <dbReference type="ARBA" id="ARBA00023204"/>
    </source>
</evidence>
<dbReference type="InterPro" id="IPR034747">
    <property type="entry name" value="EXOI_SH3"/>
</dbReference>
<dbReference type="EMBL" id="BMPO01000001">
    <property type="protein sequence ID" value="GGJ82428.1"/>
    <property type="molecule type" value="Genomic_DNA"/>
</dbReference>
<reference evidence="18" key="1">
    <citation type="journal article" date="2014" name="Int. J. Syst. Evol. Microbiol.">
        <title>Complete genome sequence of Corynebacterium casei LMG S-19264T (=DSM 44701T), isolated from a smear-ripened cheese.</title>
        <authorList>
            <consortium name="US DOE Joint Genome Institute (JGI-PGF)"/>
            <person name="Walter F."/>
            <person name="Albersmeier A."/>
            <person name="Kalinowski J."/>
            <person name="Ruckert C."/>
        </authorList>
    </citation>
    <scope>NUCLEOTIDE SEQUENCE</scope>
    <source>
        <strain evidence="18">JCM 30078</strain>
    </source>
</reference>
<feature type="binding site" evidence="14">
    <location>
        <position position="11"/>
    </location>
    <ligand>
        <name>substrate</name>
    </ligand>
</feature>
<comment type="subunit">
    <text evidence="12">Monomer. Interacts with ssb (via C-terminus); this interaction stimulates the exonuclease activity by recruiting the enzyme to its substrate.</text>
</comment>